<keyword evidence="10 12" id="KW-0472">Membrane</keyword>
<dbReference type="GO" id="GO:0006636">
    <property type="term" value="P:unsaturated fatty acid biosynthetic process"/>
    <property type="evidence" value="ECO:0007669"/>
    <property type="project" value="UniProtKB-UniPathway"/>
</dbReference>
<evidence type="ECO:0000256" key="8">
    <source>
        <dbReference type="ARBA" id="ARBA00023004"/>
    </source>
</evidence>
<evidence type="ECO:0000256" key="7">
    <source>
        <dbReference type="ARBA" id="ARBA00023002"/>
    </source>
</evidence>
<keyword evidence="8" id="KW-0408">Iron</keyword>
<keyword evidence="4 11" id="KW-0812">Transmembrane</keyword>
<dbReference type="PANTHER" id="PTHR11351:SF87">
    <property type="entry name" value="LIPID DESATURASE ADS3.2, CHLOROPLASTIC-RELATED"/>
    <property type="match status" value="1"/>
</dbReference>
<proteinExistence type="evidence at transcript level"/>
<evidence type="ECO:0000256" key="4">
    <source>
        <dbReference type="ARBA" id="ARBA00022692"/>
    </source>
</evidence>
<dbReference type="PANTHER" id="PTHR11351">
    <property type="entry name" value="ACYL-COA DESATURASE"/>
    <property type="match status" value="1"/>
</dbReference>
<keyword evidence="7 11" id="KW-0560">Oxidoreductase</keyword>
<reference evidence="14" key="1">
    <citation type="submission" date="2007-03" db="EMBL/GenBank/DDBJ databases">
        <title>Cloning and characterization of delta-9 desaturase gene from Descurainia sophia.</title>
        <authorList>
            <person name="Ye H."/>
            <person name="Qing R."/>
            <person name="Lan L."/>
            <person name="Fu H."/>
        </authorList>
    </citation>
    <scope>NUCLEOTIDE SEQUENCE</scope>
</reference>
<evidence type="ECO:0000313" key="14">
    <source>
        <dbReference type="EMBL" id="ABS86965.1"/>
    </source>
</evidence>
<organism evidence="14">
    <name type="scientific">Descurainia sophia</name>
    <name type="common">Flixweed tansy-mustard</name>
    <name type="synonym">Sisymbrium sophia</name>
    <dbReference type="NCBI Taxonomy" id="89411"/>
    <lineage>
        <taxon>Eukaryota</taxon>
        <taxon>Viridiplantae</taxon>
        <taxon>Streptophyta</taxon>
        <taxon>Embryophyta</taxon>
        <taxon>Tracheophyta</taxon>
        <taxon>Spermatophyta</taxon>
        <taxon>Magnoliopsida</taxon>
        <taxon>eudicotyledons</taxon>
        <taxon>Gunneridae</taxon>
        <taxon>Pentapetalae</taxon>
        <taxon>rosids</taxon>
        <taxon>malvids</taxon>
        <taxon>Brassicales</taxon>
        <taxon>Brassicaceae</taxon>
        <taxon>Descurainieae</taxon>
        <taxon>Descurainia</taxon>
    </lineage>
</organism>
<comment type="cofactor">
    <cofactor evidence="11">
        <name>Fe(2+)</name>
        <dbReference type="ChEBI" id="CHEBI:29033"/>
    </cofactor>
</comment>
<evidence type="ECO:0000256" key="3">
    <source>
        <dbReference type="ARBA" id="ARBA00009295"/>
    </source>
</evidence>
<name>B4X949_DESSO</name>
<dbReference type="PRINTS" id="PR00075">
    <property type="entry name" value="FACDDSATRASE"/>
</dbReference>
<keyword evidence="6 12" id="KW-1133">Transmembrane helix</keyword>
<feature type="transmembrane region" description="Helical" evidence="12">
    <location>
        <begin position="112"/>
        <end position="129"/>
    </location>
</feature>
<dbReference type="GO" id="GO:0005789">
    <property type="term" value="C:endoplasmic reticulum membrane"/>
    <property type="evidence" value="ECO:0007669"/>
    <property type="project" value="TreeGrafter"/>
</dbReference>
<evidence type="ECO:0000256" key="2">
    <source>
        <dbReference type="ARBA" id="ARBA00005105"/>
    </source>
</evidence>
<dbReference type="InterPro" id="IPR005804">
    <property type="entry name" value="FA_desaturase_dom"/>
</dbReference>
<evidence type="ECO:0000256" key="10">
    <source>
        <dbReference type="ARBA" id="ARBA00023136"/>
    </source>
</evidence>
<protein>
    <submittedName>
        <fullName evidence="14">Delta-9 fatty acid desaturase</fullName>
    </submittedName>
</protein>
<comment type="subcellular location">
    <subcellularLocation>
        <location evidence="1">Membrane</location>
        <topology evidence="1">Multi-pass membrane protein</topology>
    </subcellularLocation>
</comment>
<dbReference type="EMBL" id="EF524191">
    <property type="protein sequence ID" value="ABS86965.1"/>
    <property type="molecule type" value="mRNA"/>
</dbReference>
<accession>B4X949</accession>
<dbReference type="Pfam" id="PF00487">
    <property type="entry name" value="FA_desaturase"/>
    <property type="match status" value="1"/>
</dbReference>
<sequence length="377" mass="43317">MVSISSTLKPLSPFSPFLKQHNTGNNALSTYNINTYISKNSVLSKRGGSVAHKKHVFVAVHDAPDQVKKPTFVAAPDQVKSSWRIPLSEVVVVGKKRAFWERNWNYWDMTKLVIIVGLHLLSLSAPFYFNWTAFRVFLSLAIINGICITLSYHRNLSHRSFDLPKWLEYLFAYGGVLAFEGDPVEWVSNHRYHHKHCETQRDPHSPTQGFWFSHVNWIFDSGAILKKCGGQENVDDLLRQPFYRFLQRTFLLHQMAFSLLLYFCGGMPFLVWGIGVASIVRLHTTFLGTSVCHIWGTRAWNTPDSSKNNWLVAIMTAGDGWHNNHHAFEFSARHGLEWWQIDVTWYIIRFLEVIGLATNVKLPTESQKKRMAIVSNP</sequence>
<dbReference type="UniPathway" id="UPA00658"/>
<evidence type="ECO:0000256" key="6">
    <source>
        <dbReference type="ARBA" id="ARBA00022989"/>
    </source>
</evidence>
<dbReference type="AlphaFoldDB" id="B4X949"/>
<comment type="domain">
    <text evidence="11">The histidine box domains are involved in binding the catalytic metal ions.</text>
</comment>
<comment type="pathway">
    <text evidence="2">Lipid metabolism; polyunsaturated fatty acid biosynthesis.</text>
</comment>
<keyword evidence="9" id="KW-0443">Lipid metabolism</keyword>
<keyword evidence="5" id="KW-0276">Fatty acid metabolism</keyword>
<dbReference type="InterPro" id="IPR015876">
    <property type="entry name" value="Acyl-CoA_DS"/>
</dbReference>
<feature type="transmembrane region" description="Helical" evidence="12">
    <location>
        <begin position="256"/>
        <end position="280"/>
    </location>
</feature>
<feature type="domain" description="Fatty acid desaturase" evidence="13">
    <location>
        <begin position="131"/>
        <end position="345"/>
    </location>
</feature>
<evidence type="ECO:0000259" key="13">
    <source>
        <dbReference type="Pfam" id="PF00487"/>
    </source>
</evidence>
<evidence type="ECO:0000256" key="5">
    <source>
        <dbReference type="ARBA" id="ARBA00022832"/>
    </source>
</evidence>
<dbReference type="GO" id="GO:0016717">
    <property type="term" value="F:oxidoreductase activity, acting on paired donors, with oxidation of a pair of donors resulting in the reduction of molecular oxygen to two molecules of water"/>
    <property type="evidence" value="ECO:0007669"/>
    <property type="project" value="InterPro"/>
</dbReference>
<keyword evidence="11" id="KW-0275">Fatty acid biosynthesis</keyword>
<dbReference type="GO" id="GO:0042761">
    <property type="term" value="P:very long-chain fatty acid biosynthetic process"/>
    <property type="evidence" value="ECO:0007669"/>
    <property type="project" value="TreeGrafter"/>
</dbReference>
<dbReference type="CDD" id="cd03505">
    <property type="entry name" value="Delta9-FADS-like"/>
    <property type="match status" value="1"/>
</dbReference>
<comment type="similarity">
    <text evidence="3 11">Belongs to the fatty acid desaturase type 1 family.</text>
</comment>
<evidence type="ECO:0000256" key="1">
    <source>
        <dbReference type="ARBA" id="ARBA00004141"/>
    </source>
</evidence>
<evidence type="ECO:0000256" key="11">
    <source>
        <dbReference type="RuleBase" id="RU000581"/>
    </source>
</evidence>
<evidence type="ECO:0000256" key="9">
    <source>
        <dbReference type="ARBA" id="ARBA00023098"/>
    </source>
</evidence>
<keyword evidence="11" id="KW-0444">Lipid biosynthesis</keyword>
<feature type="transmembrane region" description="Helical" evidence="12">
    <location>
        <begin position="135"/>
        <end position="152"/>
    </location>
</feature>
<evidence type="ECO:0000256" key="12">
    <source>
        <dbReference type="SAM" id="Phobius"/>
    </source>
</evidence>